<dbReference type="InterPro" id="IPR025432">
    <property type="entry name" value="YhfH-like"/>
</dbReference>
<proteinExistence type="predicted"/>
<gene>
    <name evidence="3" type="ORF">CN689_16625</name>
    <name evidence="1" type="ORF">DTO10_12845</name>
    <name evidence="2" type="ORF">DTO10_12850</name>
</gene>
<dbReference type="EMBL" id="NUEQ01000029">
    <property type="protein sequence ID" value="PEJ31350.1"/>
    <property type="molecule type" value="Genomic_DNA"/>
</dbReference>
<protein>
    <submittedName>
        <fullName evidence="3">YhfH family protein</fullName>
    </submittedName>
</protein>
<dbReference type="EMBL" id="CP030926">
    <property type="protein sequence ID" value="AXN39197.1"/>
    <property type="molecule type" value="Genomic_DNA"/>
</dbReference>
<evidence type="ECO:0000313" key="3">
    <source>
        <dbReference type="EMBL" id="PEJ31350.1"/>
    </source>
</evidence>
<reference evidence="3 4" key="1">
    <citation type="submission" date="2017-09" db="EMBL/GenBank/DDBJ databases">
        <title>Large-scale bioinformatics analysis of Bacillus genomes uncovers conserved roles of natural products in bacterial physiology.</title>
        <authorList>
            <consortium name="Agbiome Team Llc"/>
            <person name="Bleich R.M."/>
            <person name="Kirk G.J."/>
            <person name="Santa Maria K.C."/>
            <person name="Allen S.E."/>
            <person name="Farag S."/>
            <person name="Shank E.A."/>
            <person name="Bowers A."/>
        </authorList>
    </citation>
    <scope>NUCLEOTIDE SEQUENCE [LARGE SCALE GENOMIC DNA]</scope>
    <source>
        <strain evidence="3 4">AFS003229</strain>
    </source>
</reference>
<dbReference type="Pfam" id="PF14149">
    <property type="entry name" value="YhfH"/>
    <property type="match status" value="1"/>
</dbReference>
<evidence type="ECO:0000313" key="5">
    <source>
        <dbReference type="Proteomes" id="UP000260457"/>
    </source>
</evidence>
<organism evidence="3 4">
    <name type="scientific">Peribacillus butanolivorans</name>
    <dbReference type="NCBI Taxonomy" id="421767"/>
    <lineage>
        <taxon>Bacteria</taxon>
        <taxon>Bacillati</taxon>
        <taxon>Bacillota</taxon>
        <taxon>Bacilli</taxon>
        <taxon>Bacillales</taxon>
        <taxon>Bacillaceae</taxon>
        <taxon>Peribacillus</taxon>
    </lineage>
</organism>
<dbReference type="Proteomes" id="UP000260457">
    <property type="component" value="Chromosome"/>
</dbReference>
<accession>A0A7H1R2L9</accession>
<name>A0A7H1R2L9_9BACI</name>
<dbReference type="KEGG" id="pbut:DTO10_12850"/>
<evidence type="ECO:0000313" key="4">
    <source>
        <dbReference type="Proteomes" id="UP000220106"/>
    </source>
</evidence>
<sequence>MQTKNPLEFFRTLPPKQCPECGDQITEQAESYLMECDHCLSKREDY</sequence>
<dbReference type="GeneID" id="97412999"/>
<dbReference type="AlphaFoldDB" id="A0A7H1R2L9"/>
<dbReference type="Proteomes" id="UP000220106">
    <property type="component" value="Unassembled WGS sequence"/>
</dbReference>
<keyword evidence="5" id="KW-1185">Reference proteome</keyword>
<reference evidence="1 5" key="2">
    <citation type="submission" date="2018-07" db="EMBL/GenBank/DDBJ databases">
        <title>The molecular basis for the intramolecular migration of carboxyl group in the catabolism of para-hydroxybenzoate via gentisate.</title>
        <authorList>
            <person name="Zhao H."/>
            <person name="Xu Y."/>
            <person name="Lin S."/>
            <person name="Spain J.C."/>
            <person name="Zhou N.-Y."/>
        </authorList>
    </citation>
    <scope>NUCLEOTIDE SEQUENCE [LARGE SCALE GENOMIC DNA]</scope>
    <source>
        <strain evidence="1 5">PHB-7a</strain>
    </source>
</reference>
<dbReference type="RefSeq" id="WP_082527583.1">
    <property type="nucleotide sequence ID" value="NZ_CP030926.1"/>
</dbReference>
<evidence type="ECO:0000313" key="2">
    <source>
        <dbReference type="EMBL" id="AXN39198.1"/>
    </source>
</evidence>
<evidence type="ECO:0000313" key="1">
    <source>
        <dbReference type="EMBL" id="AXN39197.1"/>
    </source>
</evidence>
<dbReference type="EMBL" id="CP030926">
    <property type="protein sequence ID" value="AXN39198.1"/>
    <property type="molecule type" value="Genomic_DNA"/>
</dbReference>
<dbReference type="KEGG" id="pbut:DTO10_12845"/>